<keyword evidence="2" id="KW-0812">Transmembrane</keyword>
<dbReference type="PROSITE" id="PS00636">
    <property type="entry name" value="DNAJ_1"/>
    <property type="match status" value="1"/>
</dbReference>
<comment type="caution">
    <text evidence="4">The sequence shown here is derived from an EMBL/GenBank/DDBJ whole genome shotgun (WGS) entry which is preliminary data.</text>
</comment>
<dbReference type="PROSITE" id="PS50076">
    <property type="entry name" value="DNAJ_2"/>
    <property type="match status" value="1"/>
</dbReference>
<reference evidence="4 5" key="1">
    <citation type="journal article" date="2015" name="Sci. Rep.">
        <title>Genome of the facultative scuticociliatosis pathogen Pseudocohnilembus persalinus provides insight into its virulence through horizontal gene transfer.</title>
        <authorList>
            <person name="Xiong J."/>
            <person name="Wang G."/>
            <person name="Cheng J."/>
            <person name="Tian M."/>
            <person name="Pan X."/>
            <person name="Warren A."/>
            <person name="Jiang C."/>
            <person name="Yuan D."/>
            <person name="Miao W."/>
        </authorList>
    </citation>
    <scope>NUCLEOTIDE SEQUENCE [LARGE SCALE GENOMIC DNA]</scope>
    <source>
        <strain evidence="4">36N120E</strain>
    </source>
</reference>
<name>A0A0V0QSB8_PSEPJ</name>
<keyword evidence="5" id="KW-1185">Reference proteome</keyword>
<dbReference type="OrthoDB" id="550424at2759"/>
<protein>
    <submittedName>
        <fullName evidence="4">DnaJ domain</fullName>
    </submittedName>
</protein>
<keyword evidence="2" id="KW-0472">Membrane</keyword>
<evidence type="ECO:0000256" key="2">
    <source>
        <dbReference type="SAM" id="Phobius"/>
    </source>
</evidence>
<sequence length="246" mass="30237">MNTTIYSYKDIVIVILVVIITTVIYFLLETAWKKKQICHPDRNQNSINSCEDMYPQILWAYELLSDPQRKEDYDLYGITKQDTNKIFERQNYQYENNYRYQGMDSSQNNEGFDKEAYKKEYREQYRKQREKEKKEEEQKKEQEKIEEEKREEERKKKQEEEEELFRQKQEYEQNIKKIHLEELKKLQEKQEETQNMNTTIYSYKDIVIVILVVIITTVIYFLLETVTLQLYNEEQNNLTQIINYKS</sequence>
<accession>A0A0V0QSB8</accession>
<dbReference type="AlphaFoldDB" id="A0A0V0QSB8"/>
<evidence type="ECO:0000256" key="1">
    <source>
        <dbReference type="SAM" id="MobiDB-lite"/>
    </source>
</evidence>
<feature type="transmembrane region" description="Helical" evidence="2">
    <location>
        <begin position="206"/>
        <end position="223"/>
    </location>
</feature>
<feature type="domain" description="J" evidence="3">
    <location>
        <begin position="1"/>
        <end position="77"/>
    </location>
</feature>
<feature type="region of interest" description="Disordered" evidence="1">
    <location>
        <begin position="128"/>
        <end position="165"/>
    </location>
</feature>
<organism evidence="4 5">
    <name type="scientific">Pseudocohnilembus persalinus</name>
    <name type="common">Ciliate</name>
    <dbReference type="NCBI Taxonomy" id="266149"/>
    <lineage>
        <taxon>Eukaryota</taxon>
        <taxon>Sar</taxon>
        <taxon>Alveolata</taxon>
        <taxon>Ciliophora</taxon>
        <taxon>Intramacronucleata</taxon>
        <taxon>Oligohymenophorea</taxon>
        <taxon>Scuticociliatia</taxon>
        <taxon>Philasterida</taxon>
        <taxon>Pseudocohnilembidae</taxon>
        <taxon>Pseudocohnilembus</taxon>
    </lineage>
</organism>
<evidence type="ECO:0000259" key="3">
    <source>
        <dbReference type="PROSITE" id="PS50076"/>
    </source>
</evidence>
<dbReference type="InterPro" id="IPR036869">
    <property type="entry name" value="J_dom_sf"/>
</dbReference>
<dbReference type="InterPro" id="IPR018253">
    <property type="entry name" value="DnaJ_domain_CS"/>
</dbReference>
<dbReference type="EMBL" id="LDAU01000110">
    <property type="protein sequence ID" value="KRX05186.1"/>
    <property type="molecule type" value="Genomic_DNA"/>
</dbReference>
<proteinExistence type="predicted"/>
<dbReference type="Proteomes" id="UP000054937">
    <property type="component" value="Unassembled WGS sequence"/>
</dbReference>
<feature type="transmembrane region" description="Helical" evidence="2">
    <location>
        <begin position="6"/>
        <end position="28"/>
    </location>
</feature>
<evidence type="ECO:0000313" key="4">
    <source>
        <dbReference type="EMBL" id="KRX05186.1"/>
    </source>
</evidence>
<gene>
    <name evidence="4" type="ORF">PPERSA_06820</name>
</gene>
<keyword evidence="2" id="KW-1133">Transmembrane helix</keyword>
<dbReference type="InParanoid" id="A0A0V0QSB8"/>
<dbReference type="Gene3D" id="1.10.287.110">
    <property type="entry name" value="DnaJ domain"/>
    <property type="match status" value="1"/>
</dbReference>
<dbReference type="SUPFAM" id="SSF46565">
    <property type="entry name" value="Chaperone J-domain"/>
    <property type="match status" value="1"/>
</dbReference>
<dbReference type="InterPro" id="IPR001623">
    <property type="entry name" value="DnaJ_domain"/>
</dbReference>
<dbReference type="Pfam" id="PF00226">
    <property type="entry name" value="DnaJ"/>
    <property type="match status" value="1"/>
</dbReference>
<evidence type="ECO:0000313" key="5">
    <source>
        <dbReference type="Proteomes" id="UP000054937"/>
    </source>
</evidence>